<dbReference type="AlphaFoldDB" id="A0A0L0D0U9"/>
<evidence type="ECO:0000313" key="3">
    <source>
        <dbReference type="Proteomes" id="UP000054566"/>
    </source>
</evidence>
<evidence type="ECO:0000313" key="2">
    <source>
        <dbReference type="EMBL" id="KNC38036.1"/>
    </source>
</evidence>
<feature type="compositionally biased region" description="Basic and acidic residues" evidence="1">
    <location>
        <begin position="103"/>
        <end position="115"/>
    </location>
</feature>
<dbReference type="OrthoDB" id="10249888at2759"/>
<proteinExistence type="predicted"/>
<accession>A0A0L0D0U9</accession>
<protein>
    <submittedName>
        <fullName evidence="2">Uncharacterized protein</fullName>
    </submittedName>
</protein>
<feature type="compositionally biased region" description="Basic and acidic residues" evidence="1">
    <location>
        <begin position="126"/>
        <end position="139"/>
    </location>
</feature>
<reference evidence="3" key="2">
    <citation type="submission" date="2015-07" db="EMBL/GenBank/DDBJ databases">
        <title>The genome sequence of Plasmodium falciparum RAJ116.</title>
        <authorList>
            <consortium name="The Broad Institute Genome Sequencing Platform"/>
            <person name="Volkman S.K."/>
            <person name="Neafsey D.E."/>
            <person name="Dash A.P."/>
            <person name="Chitnis C.E."/>
            <person name="Hartl D.L."/>
            <person name="Young S.K."/>
            <person name="Kodira C.D."/>
            <person name="Zeng Q."/>
            <person name="Koehrsen M."/>
            <person name="Godfrey P."/>
            <person name="Alvarado L."/>
            <person name="Berlin A."/>
            <person name="Borenstein D."/>
            <person name="Chen Z."/>
            <person name="Engels R."/>
            <person name="Freedman E."/>
            <person name="Gellesch M."/>
            <person name="Goldberg J."/>
            <person name="Griggs A."/>
            <person name="Gujja S."/>
            <person name="Heiman D."/>
            <person name="Hepburn T."/>
            <person name="Howarth C."/>
            <person name="Jen D."/>
            <person name="Larson L."/>
            <person name="Lewis B."/>
            <person name="Mehta T."/>
            <person name="Park D."/>
            <person name="Pearson M."/>
            <person name="Roberts A."/>
            <person name="Saif S."/>
            <person name="Shea T."/>
            <person name="Shenoy N."/>
            <person name="Sisk P."/>
            <person name="Stolte C."/>
            <person name="Sykes S."/>
            <person name="Walk T."/>
            <person name="White J."/>
            <person name="Yandava C."/>
            <person name="Wirth D.F."/>
            <person name="Nusbaum C."/>
            <person name="Birren B."/>
        </authorList>
    </citation>
    <scope>NUCLEOTIDE SEQUENCE [LARGE SCALE GENOMIC DNA]</scope>
    <source>
        <strain evidence="3">RAJ116</strain>
    </source>
</reference>
<gene>
    <name evidence="2" type="ORF">PFLG_03020</name>
</gene>
<feature type="region of interest" description="Disordered" evidence="1">
    <location>
        <begin position="103"/>
        <end position="139"/>
    </location>
</feature>
<organism evidence="2 3">
    <name type="scientific">Plasmodium falciparum RAJ116</name>
    <dbReference type="NCBI Taxonomy" id="580058"/>
    <lineage>
        <taxon>Eukaryota</taxon>
        <taxon>Sar</taxon>
        <taxon>Alveolata</taxon>
        <taxon>Apicomplexa</taxon>
        <taxon>Aconoidasida</taxon>
        <taxon>Haemosporida</taxon>
        <taxon>Plasmodiidae</taxon>
        <taxon>Plasmodium</taxon>
        <taxon>Plasmodium (Laverania)</taxon>
    </lineage>
</organism>
<evidence type="ECO:0000256" key="1">
    <source>
        <dbReference type="SAM" id="MobiDB-lite"/>
    </source>
</evidence>
<sequence length="272" mass="33034">MKSQESSQVIEEEHVESSKCEVTNEDAPSDEDISYEDDFEGEFVNLKDQEDEIHMFLDDDFEGEFVYLKDDKNDEDYTYMDDYMDGKYSNVKHQKDEERIYIKDEKNKQEIENNKNNKNNKNTYKKNSDKNDNPRNDLKKYRMKVKKKIVKKINKNSNVKIYKSSKHVNEVNNNTSTNNNEVKQNNEYYESFFIPKNLTEFNFKDNDKQLYYLMSLLNEIHDIFYIMLEQFKRKETNDENRDDQIYNYFLRYPVVRTILTQYRKQVLKGTYK</sequence>
<feature type="compositionally biased region" description="Acidic residues" evidence="1">
    <location>
        <begin position="23"/>
        <end position="32"/>
    </location>
</feature>
<reference evidence="3" key="1">
    <citation type="submission" date="2015-07" db="EMBL/GenBank/DDBJ databases">
        <title>Annotation of Plasmodium falciparum RAJ116.</title>
        <authorList>
            <consortium name="The Broad Institute Genome Sequencing Platform"/>
            <person name="Volkman S.K."/>
            <person name="Neafsey D.E."/>
            <person name="Dash A.P."/>
            <person name="Chitnis C.E."/>
            <person name="Hartl D.L."/>
            <person name="Young S.K."/>
            <person name="Zeng Q."/>
            <person name="Koehrsen M."/>
            <person name="Alvarado L."/>
            <person name="Berlin A."/>
            <person name="Borenstein D."/>
            <person name="Chapman S.B."/>
            <person name="Chen Z."/>
            <person name="Engels R."/>
            <person name="Freedman E."/>
            <person name="Gellesch M."/>
            <person name="Goldberg J."/>
            <person name="Griggs A."/>
            <person name="Gujja S."/>
            <person name="Heilman E.R."/>
            <person name="Heiman D.I."/>
            <person name="Howarth C."/>
            <person name="Jen D."/>
            <person name="Larson L."/>
            <person name="Mehta T."/>
            <person name="Neiman D."/>
            <person name="Park D."/>
            <person name="Pearson M."/>
            <person name="Roberts A."/>
            <person name="Saif S."/>
            <person name="Shea T."/>
            <person name="Shenoy N."/>
            <person name="Sisk P."/>
            <person name="Stolte C."/>
            <person name="Sykes S."/>
            <person name="Walk T."/>
            <person name="White J."/>
            <person name="Yandava C."/>
            <person name="Haas B."/>
            <person name="Henn M.R."/>
            <person name="Nusbaum C."/>
            <person name="Birren B."/>
        </authorList>
    </citation>
    <scope>NUCLEOTIDE SEQUENCE [LARGE SCALE GENOMIC DNA]</scope>
    <source>
        <strain evidence="3">RAJ116</strain>
    </source>
</reference>
<name>A0A0L0D0U9_PLAFA</name>
<dbReference type="EMBL" id="GG664842">
    <property type="protein sequence ID" value="KNC38036.1"/>
    <property type="molecule type" value="Genomic_DNA"/>
</dbReference>
<feature type="region of interest" description="Disordered" evidence="1">
    <location>
        <begin position="1"/>
        <end position="32"/>
    </location>
</feature>
<dbReference type="Proteomes" id="UP000054566">
    <property type="component" value="Unassembled WGS sequence"/>
</dbReference>